<dbReference type="GO" id="GO:0000155">
    <property type="term" value="F:phosphorelay sensor kinase activity"/>
    <property type="evidence" value="ECO:0007669"/>
    <property type="project" value="InterPro"/>
</dbReference>
<evidence type="ECO:0000259" key="5">
    <source>
        <dbReference type="Pfam" id="PF07730"/>
    </source>
</evidence>
<feature type="transmembrane region" description="Helical" evidence="4">
    <location>
        <begin position="37"/>
        <end position="57"/>
    </location>
</feature>
<keyword evidence="7" id="KW-1185">Reference proteome</keyword>
<feature type="transmembrane region" description="Helical" evidence="4">
    <location>
        <begin position="69"/>
        <end position="94"/>
    </location>
</feature>
<protein>
    <submittedName>
        <fullName evidence="6">Sensor histidine kinase</fullName>
    </submittedName>
</protein>
<feature type="transmembrane region" description="Helical" evidence="4">
    <location>
        <begin position="12"/>
        <end position="31"/>
    </location>
</feature>
<keyword evidence="4" id="KW-1133">Transmembrane helix</keyword>
<feature type="domain" description="Signal transduction histidine kinase subgroup 3 dimerisation and phosphoacceptor" evidence="5">
    <location>
        <begin position="173"/>
        <end position="240"/>
    </location>
</feature>
<dbReference type="EMBL" id="PIPL01000003">
    <property type="protein sequence ID" value="RUO23859.1"/>
    <property type="molecule type" value="Genomic_DNA"/>
</dbReference>
<dbReference type="Pfam" id="PF07730">
    <property type="entry name" value="HisKA_3"/>
    <property type="match status" value="1"/>
</dbReference>
<comment type="caution">
    <text evidence="6">The sequence shown here is derived from an EMBL/GenBank/DDBJ whole genome shotgun (WGS) entry which is preliminary data.</text>
</comment>
<organism evidence="6 7">
    <name type="scientific">Aliidiomarina minuta</name>
    <dbReference type="NCBI Taxonomy" id="880057"/>
    <lineage>
        <taxon>Bacteria</taxon>
        <taxon>Pseudomonadati</taxon>
        <taxon>Pseudomonadota</taxon>
        <taxon>Gammaproteobacteria</taxon>
        <taxon>Alteromonadales</taxon>
        <taxon>Idiomarinaceae</taxon>
        <taxon>Aliidiomarina</taxon>
    </lineage>
</organism>
<dbReference type="Proteomes" id="UP000288293">
    <property type="component" value="Unassembled WGS sequence"/>
</dbReference>
<dbReference type="InterPro" id="IPR011712">
    <property type="entry name" value="Sig_transdc_His_kin_sub3_dim/P"/>
</dbReference>
<evidence type="ECO:0000256" key="4">
    <source>
        <dbReference type="SAM" id="Phobius"/>
    </source>
</evidence>
<dbReference type="PANTHER" id="PTHR24421:SF63">
    <property type="entry name" value="SENSOR HISTIDINE KINASE DESK"/>
    <property type="match status" value="1"/>
</dbReference>
<keyword evidence="3" id="KW-0902">Two-component regulatory system</keyword>
<evidence type="ECO:0000313" key="7">
    <source>
        <dbReference type="Proteomes" id="UP000288293"/>
    </source>
</evidence>
<dbReference type="Gene3D" id="1.20.5.1930">
    <property type="match status" value="1"/>
</dbReference>
<reference evidence="6 7" key="1">
    <citation type="journal article" date="2011" name="Front. Microbiol.">
        <title>Genomic signatures of strain selection and enhancement in Bacillus atrophaeus var. globigii, a historical biowarfare simulant.</title>
        <authorList>
            <person name="Gibbons H.S."/>
            <person name="Broomall S.M."/>
            <person name="McNew L.A."/>
            <person name="Daligault H."/>
            <person name="Chapman C."/>
            <person name="Bruce D."/>
            <person name="Karavis M."/>
            <person name="Krepps M."/>
            <person name="McGregor P.A."/>
            <person name="Hong C."/>
            <person name="Park K.H."/>
            <person name="Akmal A."/>
            <person name="Feldman A."/>
            <person name="Lin J.S."/>
            <person name="Chang W.E."/>
            <person name="Higgs B.W."/>
            <person name="Demirev P."/>
            <person name="Lindquist J."/>
            <person name="Liem A."/>
            <person name="Fochler E."/>
            <person name="Read T.D."/>
            <person name="Tapia R."/>
            <person name="Johnson S."/>
            <person name="Bishop-Lilly K.A."/>
            <person name="Detter C."/>
            <person name="Han C."/>
            <person name="Sozhamannan S."/>
            <person name="Rosenzweig C.N."/>
            <person name="Skowronski E.W."/>
        </authorList>
    </citation>
    <scope>NUCLEOTIDE SEQUENCE [LARGE SCALE GENOMIC DNA]</scope>
    <source>
        <strain evidence="6 7">MLST1</strain>
    </source>
</reference>
<keyword evidence="4" id="KW-0812">Transmembrane</keyword>
<evidence type="ECO:0000313" key="6">
    <source>
        <dbReference type="EMBL" id="RUO23859.1"/>
    </source>
</evidence>
<name>A0A432W3L9_9GAMM</name>
<dbReference type="RefSeq" id="WP_126804279.1">
    <property type="nucleotide sequence ID" value="NZ_PIPL01000003.1"/>
</dbReference>
<feature type="transmembrane region" description="Helical" evidence="4">
    <location>
        <begin position="130"/>
        <end position="147"/>
    </location>
</feature>
<dbReference type="AlphaFoldDB" id="A0A432W3L9"/>
<evidence type="ECO:0000256" key="1">
    <source>
        <dbReference type="ARBA" id="ARBA00022679"/>
    </source>
</evidence>
<dbReference type="Gene3D" id="3.30.565.10">
    <property type="entry name" value="Histidine kinase-like ATPase, C-terminal domain"/>
    <property type="match status" value="1"/>
</dbReference>
<dbReference type="GO" id="GO:0046983">
    <property type="term" value="F:protein dimerization activity"/>
    <property type="evidence" value="ECO:0007669"/>
    <property type="project" value="InterPro"/>
</dbReference>
<keyword evidence="1" id="KW-0808">Transferase</keyword>
<dbReference type="InterPro" id="IPR036890">
    <property type="entry name" value="HATPase_C_sf"/>
</dbReference>
<evidence type="ECO:0000256" key="2">
    <source>
        <dbReference type="ARBA" id="ARBA00022777"/>
    </source>
</evidence>
<dbReference type="SUPFAM" id="SSF55874">
    <property type="entry name" value="ATPase domain of HSP90 chaperone/DNA topoisomerase II/histidine kinase"/>
    <property type="match status" value="1"/>
</dbReference>
<keyword evidence="2 6" id="KW-0418">Kinase</keyword>
<proteinExistence type="predicted"/>
<keyword evidence="4" id="KW-0472">Membrane</keyword>
<gene>
    <name evidence="6" type="ORF">CWE09_11950</name>
</gene>
<dbReference type="OrthoDB" id="9797605at2"/>
<sequence>MLISNATRQSELKFSWVYLFNLLFYLLPVFFVDYSSLQLLAIGVVLVLFLPCYFWAFRAPQHKVWLPALCIWILASLITPINYGSVALFAYTAFFTGFAFRFRVALPLCALQILWILLLARTLSVDAIEFFYFSGILLPGIFAIGVAERHRQSAQRRDEKSAHEIKNLGQQLERERIARDLHDLLGHSLSSIALKAELAEKLLSKGDTTAARNELQELIAVSQQSLNQVRHSVTGYRHQGLKNELEQLSQQLKTQGFNVTVQGPIPDFNPLAETALVMILIELTTNILRHSKGDQVRFEFCEDTQGHKIIICDNGSSIEFTPGNGLQGVQERIELLQGKLHINHGDAICITLQLPLTSTTKEHDA</sequence>
<accession>A0A432W3L9</accession>
<dbReference type="PANTHER" id="PTHR24421">
    <property type="entry name" value="NITRATE/NITRITE SENSOR PROTEIN NARX-RELATED"/>
    <property type="match status" value="1"/>
</dbReference>
<dbReference type="GO" id="GO:0016020">
    <property type="term" value="C:membrane"/>
    <property type="evidence" value="ECO:0007669"/>
    <property type="project" value="InterPro"/>
</dbReference>
<evidence type="ECO:0000256" key="3">
    <source>
        <dbReference type="ARBA" id="ARBA00023012"/>
    </source>
</evidence>
<dbReference type="InterPro" id="IPR050482">
    <property type="entry name" value="Sensor_HK_TwoCompSys"/>
</dbReference>
<feature type="transmembrane region" description="Helical" evidence="4">
    <location>
        <begin position="100"/>
        <end position="118"/>
    </location>
</feature>